<dbReference type="InterPro" id="IPR007296">
    <property type="entry name" value="DUF403"/>
</dbReference>
<feature type="domain" description="DUF403" evidence="1">
    <location>
        <begin position="115"/>
        <end position="166"/>
    </location>
</feature>
<accession>A0A974P608</accession>
<dbReference type="InterPro" id="IPR051680">
    <property type="entry name" value="ATP-dep_Glu-Cys_Ligase-2"/>
</dbReference>
<dbReference type="Pfam" id="PF04168">
    <property type="entry name" value="Alpha-E"/>
    <property type="match status" value="1"/>
</dbReference>
<proteinExistence type="predicted"/>
<evidence type="ECO:0000259" key="1">
    <source>
        <dbReference type="Pfam" id="PF04168"/>
    </source>
</evidence>
<organism evidence="2">
    <name type="scientific">Phenylobacterium glaciei</name>
    <dbReference type="NCBI Taxonomy" id="2803784"/>
    <lineage>
        <taxon>Bacteria</taxon>
        <taxon>Pseudomonadati</taxon>
        <taxon>Pseudomonadota</taxon>
        <taxon>Alphaproteobacteria</taxon>
        <taxon>Caulobacterales</taxon>
        <taxon>Caulobacteraceae</taxon>
        <taxon>Phenylobacterium</taxon>
    </lineage>
</organism>
<reference evidence="2" key="1">
    <citation type="submission" date="2021-01" db="EMBL/GenBank/DDBJ databases">
        <title>Genome sequence of Phenylobacterium sp. 20VBR1 isolated from a valley glaceir, Ny-Alesund, Svalbard.</title>
        <authorList>
            <person name="Thomas F.A."/>
            <person name="Krishnan K.P."/>
            <person name="Sinha R.K."/>
        </authorList>
    </citation>
    <scope>NUCLEOTIDE SEQUENCE</scope>
    <source>
        <strain evidence="2">20VBR1</strain>
    </source>
</reference>
<sequence>MARRPGPPSWPSFATARATLSARRWCGFPPCRCCATAARASPFVLRVYAAWTPEGWKVMPGGFCRTSERLDVRAISMGEDARTADVWVIDDKPVERMTLMASKEEVKVRRILGHLPSRAADNLFWLGRYLERAEATLRLARSLCTSLMDSETALHTTGETLACLQKLLIEWGALDEEALGSAPRRRP</sequence>
<dbReference type="AlphaFoldDB" id="A0A974P608"/>
<dbReference type="PANTHER" id="PTHR34595:SF2">
    <property type="entry name" value="BLR2978 PROTEIN"/>
    <property type="match status" value="1"/>
</dbReference>
<evidence type="ECO:0000313" key="2">
    <source>
        <dbReference type="EMBL" id="QQZ51059.1"/>
    </source>
</evidence>
<dbReference type="PANTHER" id="PTHR34595">
    <property type="entry name" value="BLR5612 PROTEIN"/>
    <property type="match status" value="1"/>
</dbReference>
<protein>
    <submittedName>
        <fullName evidence="2">Alpha-E domain-containing protein</fullName>
    </submittedName>
</protein>
<dbReference type="EMBL" id="CP068570">
    <property type="protein sequence ID" value="QQZ51059.1"/>
    <property type="molecule type" value="Genomic_DNA"/>
</dbReference>
<name>A0A974P608_9CAUL</name>
<gene>
    <name evidence="2" type="ORF">JKL49_07755</name>
</gene>